<reference evidence="2" key="1">
    <citation type="submission" date="2023-06" db="EMBL/GenBank/DDBJ databases">
        <title>Genome-scale phylogeny and comparative genomics of the fungal order Sordariales.</title>
        <authorList>
            <consortium name="Lawrence Berkeley National Laboratory"/>
            <person name="Hensen N."/>
            <person name="Bonometti L."/>
            <person name="Westerberg I."/>
            <person name="Brannstrom I.O."/>
            <person name="Guillou S."/>
            <person name="Cros-Aarteil S."/>
            <person name="Calhoun S."/>
            <person name="Haridas S."/>
            <person name="Kuo A."/>
            <person name="Mondo S."/>
            <person name="Pangilinan J."/>
            <person name="Riley R."/>
            <person name="Labutti K."/>
            <person name="Andreopoulos B."/>
            <person name="Lipzen A."/>
            <person name="Chen C."/>
            <person name="Yanf M."/>
            <person name="Daum C."/>
            <person name="Ng V."/>
            <person name="Clum A."/>
            <person name="Steindorff A."/>
            <person name="Ohm R."/>
            <person name="Martin F."/>
            <person name="Silar P."/>
            <person name="Natvig D."/>
            <person name="Lalanne C."/>
            <person name="Gautier V."/>
            <person name="Ament-Velasquez S.L."/>
            <person name="Kruys A."/>
            <person name="Hutchinson M.I."/>
            <person name="Powell A.J."/>
            <person name="Barry K."/>
            <person name="Miller A.N."/>
            <person name="Grigoriev I.V."/>
            <person name="Debuchy R."/>
            <person name="Gladieux P."/>
            <person name="Thoren M.H."/>
            <person name="Johannesson H."/>
        </authorList>
    </citation>
    <scope>NUCLEOTIDE SEQUENCE</scope>
    <source>
        <strain evidence="2">CBS 307.81</strain>
    </source>
</reference>
<dbReference type="AlphaFoldDB" id="A0AA39ZED7"/>
<sequence>MLLTRVCVGIIFFNSIFVLILAKETDIGSFEINEIWKSHFIIILCCLVSPCLTTNINYQTPIPPKMEKEQQPLPKYYLTPLSHFSAFCSLQYHTQSRKKKTKKKKANNEIKPQGGGYRFVFFVCGFAQCVCANSNMVPLASNG</sequence>
<proteinExistence type="predicted"/>
<evidence type="ECO:0000313" key="3">
    <source>
        <dbReference type="Proteomes" id="UP001174997"/>
    </source>
</evidence>
<comment type="caution">
    <text evidence="2">The sequence shown here is derived from an EMBL/GenBank/DDBJ whole genome shotgun (WGS) entry which is preliminary data.</text>
</comment>
<dbReference type="EMBL" id="JAULSY010000043">
    <property type="protein sequence ID" value="KAK0669420.1"/>
    <property type="molecule type" value="Genomic_DNA"/>
</dbReference>
<keyword evidence="1" id="KW-1133">Transmembrane helix</keyword>
<accession>A0AA39ZED7</accession>
<feature type="transmembrane region" description="Helical" evidence="1">
    <location>
        <begin position="6"/>
        <end position="23"/>
    </location>
</feature>
<feature type="transmembrane region" description="Helical" evidence="1">
    <location>
        <begin position="35"/>
        <end position="56"/>
    </location>
</feature>
<keyword evidence="3" id="KW-1185">Reference proteome</keyword>
<keyword evidence="1" id="KW-0812">Transmembrane</keyword>
<dbReference type="Proteomes" id="UP001174997">
    <property type="component" value="Unassembled WGS sequence"/>
</dbReference>
<gene>
    <name evidence="2" type="ORF">QBC41DRAFT_108753</name>
</gene>
<evidence type="ECO:0000256" key="1">
    <source>
        <dbReference type="SAM" id="Phobius"/>
    </source>
</evidence>
<organism evidence="2 3">
    <name type="scientific">Cercophora samala</name>
    <dbReference type="NCBI Taxonomy" id="330535"/>
    <lineage>
        <taxon>Eukaryota</taxon>
        <taxon>Fungi</taxon>
        <taxon>Dikarya</taxon>
        <taxon>Ascomycota</taxon>
        <taxon>Pezizomycotina</taxon>
        <taxon>Sordariomycetes</taxon>
        <taxon>Sordariomycetidae</taxon>
        <taxon>Sordariales</taxon>
        <taxon>Lasiosphaeriaceae</taxon>
        <taxon>Cercophora</taxon>
    </lineage>
</organism>
<keyword evidence="1" id="KW-0472">Membrane</keyword>
<name>A0AA39ZED7_9PEZI</name>
<evidence type="ECO:0000313" key="2">
    <source>
        <dbReference type="EMBL" id="KAK0669420.1"/>
    </source>
</evidence>
<protein>
    <submittedName>
        <fullName evidence="2">Uncharacterized protein</fullName>
    </submittedName>
</protein>